<evidence type="ECO:0008006" key="4">
    <source>
        <dbReference type="Google" id="ProtNLM"/>
    </source>
</evidence>
<keyword evidence="1" id="KW-0732">Signal</keyword>
<evidence type="ECO:0000256" key="1">
    <source>
        <dbReference type="SAM" id="SignalP"/>
    </source>
</evidence>
<dbReference type="AlphaFoldDB" id="A0A941AUE9"/>
<dbReference type="InterPro" id="IPR045500">
    <property type="entry name" value="DUF6491"/>
</dbReference>
<reference evidence="2" key="1">
    <citation type="journal article" date="2016" name="Int. J. Syst. Evol. Microbiol.">
        <title>Pseudoxanthomonas helianthi sp. nov., isolated from roots of Jerusalem artichoke (Helianthus tuberosus).</title>
        <authorList>
            <person name="Kittiwongwattana C."/>
            <person name="Thawai C."/>
        </authorList>
    </citation>
    <scope>NUCLEOTIDE SEQUENCE</scope>
    <source>
        <strain evidence="2">110414</strain>
    </source>
</reference>
<protein>
    <recommendedName>
        <fullName evidence="4">Lipoprotein</fullName>
    </recommendedName>
</protein>
<comment type="caution">
    <text evidence="2">The sequence shown here is derived from an EMBL/GenBank/DDBJ whole genome shotgun (WGS) entry which is preliminary data.</text>
</comment>
<evidence type="ECO:0000313" key="2">
    <source>
        <dbReference type="EMBL" id="MBP3984810.1"/>
    </source>
</evidence>
<evidence type="ECO:0000313" key="3">
    <source>
        <dbReference type="Proteomes" id="UP000673447"/>
    </source>
</evidence>
<organism evidence="2 3">
    <name type="scientific">Pseudoxanthomonas helianthi</name>
    <dbReference type="NCBI Taxonomy" id="1453541"/>
    <lineage>
        <taxon>Bacteria</taxon>
        <taxon>Pseudomonadati</taxon>
        <taxon>Pseudomonadota</taxon>
        <taxon>Gammaproteobacteria</taxon>
        <taxon>Lysobacterales</taxon>
        <taxon>Lysobacteraceae</taxon>
        <taxon>Pseudoxanthomonas</taxon>
    </lineage>
</organism>
<feature type="signal peptide" evidence="1">
    <location>
        <begin position="1"/>
        <end position="21"/>
    </location>
</feature>
<keyword evidence="3" id="KW-1185">Reference proteome</keyword>
<name>A0A941AUE9_9GAMM</name>
<dbReference type="Proteomes" id="UP000673447">
    <property type="component" value="Unassembled WGS sequence"/>
</dbReference>
<accession>A0A941AUE9</accession>
<dbReference type="RefSeq" id="WP_210536665.1">
    <property type="nucleotide sequence ID" value="NZ_JAGKTC010000002.1"/>
</dbReference>
<proteinExistence type="predicted"/>
<gene>
    <name evidence="2" type="ORF">J5837_10340</name>
</gene>
<reference evidence="2" key="2">
    <citation type="submission" date="2021-03" db="EMBL/GenBank/DDBJ databases">
        <authorList>
            <person name="Cao W."/>
        </authorList>
    </citation>
    <scope>NUCLEOTIDE SEQUENCE</scope>
    <source>
        <strain evidence="2">110414</strain>
    </source>
</reference>
<dbReference type="Pfam" id="PF20101">
    <property type="entry name" value="DUF6491"/>
    <property type="match status" value="1"/>
</dbReference>
<dbReference type="PROSITE" id="PS51257">
    <property type="entry name" value="PROKAR_LIPOPROTEIN"/>
    <property type="match status" value="1"/>
</dbReference>
<sequence length="151" mass="16469">MKTLKTSFLLLALGVALGGCASNLSSSEKLAIYQAHAGAPVKDFRYFSSISWTPLGDQALAVWTKPNEAWLLDLTGRCIDLDYAPAISLSNMFGRVSAKFDSVRVIGGANSHFRIPCRIDTIRPLDVKALKAAEKELREAKIVEREAEKTG</sequence>
<feature type="chain" id="PRO_5037161205" description="Lipoprotein" evidence="1">
    <location>
        <begin position="22"/>
        <end position="151"/>
    </location>
</feature>
<dbReference type="EMBL" id="JAGKTC010000002">
    <property type="protein sequence ID" value="MBP3984810.1"/>
    <property type="molecule type" value="Genomic_DNA"/>
</dbReference>